<dbReference type="AlphaFoldDB" id="A0A1H0GH34"/>
<dbReference type="GO" id="GO:0008641">
    <property type="term" value="F:ubiquitin-like modifier activating enzyme activity"/>
    <property type="evidence" value="ECO:0007669"/>
    <property type="project" value="InterPro"/>
</dbReference>
<gene>
    <name evidence="1" type="ORF">SAMN05421677_102319</name>
</gene>
<dbReference type="STRING" id="240303.SAMN05421677_102319"/>
<organism evidence="1 2">
    <name type="scientific">Halobacillus aidingensis</name>
    <dbReference type="NCBI Taxonomy" id="240303"/>
    <lineage>
        <taxon>Bacteria</taxon>
        <taxon>Bacillati</taxon>
        <taxon>Bacillota</taxon>
        <taxon>Bacilli</taxon>
        <taxon>Bacillales</taxon>
        <taxon>Bacillaceae</taxon>
        <taxon>Halobacillus</taxon>
    </lineage>
</organism>
<reference evidence="2" key="1">
    <citation type="submission" date="2016-10" db="EMBL/GenBank/DDBJ databases">
        <authorList>
            <person name="Varghese N."/>
            <person name="Submissions S."/>
        </authorList>
    </citation>
    <scope>NUCLEOTIDE SEQUENCE [LARGE SCALE GENOMIC DNA]</scope>
    <source>
        <strain evidence="2">CGMCC 1.3703</strain>
    </source>
</reference>
<protein>
    <submittedName>
        <fullName evidence="1">Putative thiazole-containing bacteriocin maturation protein</fullName>
    </submittedName>
</protein>
<dbReference type="Gene3D" id="3.90.930.60">
    <property type="match status" value="1"/>
</dbReference>
<dbReference type="EMBL" id="FNIZ01000002">
    <property type="protein sequence ID" value="SDO06049.1"/>
    <property type="molecule type" value="Genomic_DNA"/>
</dbReference>
<dbReference type="RefSeq" id="WP_089651079.1">
    <property type="nucleotide sequence ID" value="NZ_FNIZ01000002.1"/>
</dbReference>
<accession>A0A1H0GH34</accession>
<keyword evidence="2" id="KW-1185">Reference proteome</keyword>
<sequence>MTKVQPSMCLKVKKGTFFMPETDRVYFRNNAGSFRMEGPMIQQWIEKLIPMLNGSHSMESLTDGLPNPYRERLYEIIDTLYQNGFLLDVSQVRPHDLREQVVGAFASQIEYLESFVASPAYHFQQFRQKKVLAIGEGTMVTGLVSAMLQSGLADVSVFLTGPKKTNVHRLSELETAARKIDSDVSVNIFVEKESFSWAEEIDSYDAVLYVSQEGKVEELQSIMNQCLEKKKGFLPAMILGDYGIAGPYIDEASDKAWESAWRSLPHHMKSGSPSLNASSPAQSMLSTILVFELFKKMTGIKEPHQTNHVYLMNLETLEGRWHPFKPHPLATKSISTEKMNPGGEGSTQKKDQNEWLYYFSELTASPLGIFHHWEEKDLEQLPLSQCAVQVVHVRTQQLNPEIIAGGRTHEEARREAALMGVEAYVKPLKRDILQSFDPHAEEPQTVSENTFHIGAGETRTEACLRALQKAVENVWMMQDHHKVKKARKITLNKIEDEHCRYYWQVLKTMDKEPELAISEDGFGFPVVWVKTLNSKWRGTIALDQTLAVREALLLLVMEQQNHGLPSAYSFLSCSQLYFENESPDVFDLPSMEAEDNQKLLRSAVAQLEKRRNKPSFVKISMDPFERDGMIELYGVWVDKEESQ</sequence>
<name>A0A1H0GH34_HALAD</name>
<dbReference type="Gene3D" id="3.40.50.720">
    <property type="entry name" value="NAD(P)-binding Rossmann-like Domain"/>
    <property type="match status" value="1"/>
</dbReference>
<dbReference type="Proteomes" id="UP000198860">
    <property type="component" value="Unassembled WGS sequence"/>
</dbReference>
<evidence type="ECO:0000313" key="2">
    <source>
        <dbReference type="Proteomes" id="UP000198860"/>
    </source>
</evidence>
<dbReference type="OrthoDB" id="2369163at2"/>
<dbReference type="SUPFAM" id="SSF69572">
    <property type="entry name" value="Activating enzymes of the ubiquitin-like proteins"/>
    <property type="match status" value="1"/>
</dbReference>
<evidence type="ECO:0000313" key="1">
    <source>
        <dbReference type="EMBL" id="SDO06049.1"/>
    </source>
</evidence>
<dbReference type="InterPro" id="IPR035985">
    <property type="entry name" value="Ubiquitin-activating_enz"/>
</dbReference>
<proteinExistence type="predicted"/>